<evidence type="ECO:0000313" key="9">
    <source>
        <dbReference type="EMBL" id="MBH9579770.1"/>
    </source>
</evidence>
<organism evidence="9 10">
    <name type="scientific">Staphylococcus felis</name>
    <dbReference type="NCBI Taxonomy" id="46127"/>
    <lineage>
        <taxon>Bacteria</taxon>
        <taxon>Bacillati</taxon>
        <taxon>Bacillota</taxon>
        <taxon>Bacilli</taxon>
        <taxon>Bacillales</taxon>
        <taxon>Staphylococcaceae</taxon>
        <taxon>Staphylococcus</taxon>
    </lineage>
</organism>
<sequence>MSSSKEVIKKIEQDGWYLVRVVGSHHHYKHPTRKGKVTVPHPKKDLPRGTERSILKQAGLL</sequence>
<dbReference type="Gene3D" id="3.30.920.30">
    <property type="entry name" value="Hypothetical protein"/>
    <property type="match status" value="1"/>
</dbReference>
<evidence type="ECO:0000256" key="5">
    <source>
        <dbReference type="ARBA" id="ARBA00022801"/>
    </source>
</evidence>
<gene>
    <name evidence="9" type="ORF">I9026_00040</name>
</gene>
<feature type="region of interest" description="Disordered" evidence="8">
    <location>
        <begin position="27"/>
        <end position="61"/>
    </location>
</feature>
<dbReference type="RefSeq" id="WP_037567940.1">
    <property type="nucleotide sequence ID" value="NZ_CP014834.2"/>
</dbReference>
<dbReference type="Pfam" id="PF07927">
    <property type="entry name" value="HicA_toxin"/>
    <property type="match status" value="1"/>
</dbReference>
<keyword evidence="10" id="KW-1185">Reference proteome</keyword>
<comment type="caution">
    <text evidence="9">The sequence shown here is derived from an EMBL/GenBank/DDBJ whole genome shotgun (WGS) entry which is preliminary data.</text>
</comment>
<dbReference type="SUPFAM" id="SSF54786">
    <property type="entry name" value="YcfA/nrd intein domain"/>
    <property type="match status" value="1"/>
</dbReference>
<dbReference type="PANTHER" id="PTHR34873:SF3">
    <property type="entry name" value="ADDICTION MODULE TOXIN, HICA FAMILY"/>
    <property type="match status" value="1"/>
</dbReference>
<accession>A0ABS0QM39</accession>
<feature type="compositionally biased region" description="Basic residues" evidence="8">
    <location>
        <begin position="27"/>
        <end position="36"/>
    </location>
</feature>
<dbReference type="EMBL" id="JAEDAQ010000001">
    <property type="protein sequence ID" value="MBH9579770.1"/>
    <property type="molecule type" value="Genomic_DNA"/>
</dbReference>
<dbReference type="Proteomes" id="UP000597038">
    <property type="component" value="Unassembled WGS sequence"/>
</dbReference>
<proteinExistence type="inferred from homology"/>
<evidence type="ECO:0000256" key="4">
    <source>
        <dbReference type="ARBA" id="ARBA00022759"/>
    </source>
</evidence>
<dbReference type="InterPro" id="IPR038570">
    <property type="entry name" value="HicA_sf"/>
</dbReference>
<keyword evidence="7" id="KW-0346">Stress response</keyword>
<feature type="compositionally biased region" description="Basic and acidic residues" evidence="8">
    <location>
        <begin position="42"/>
        <end position="54"/>
    </location>
</feature>
<evidence type="ECO:0000313" key="10">
    <source>
        <dbReference type="Proteomes" id="UP000597038"/>
    </source>
</evidence>
<comment type="similarity">
    <text evidence="1">Belongs to the HicA mRNA interferase family.</text>
</comment>
<dbReference type="PANTHER" id="PTHR34873">
    <property type="entry name" value="SSR1766 PROTEIN"/>
    <property type="match status" value="1"/>
</dbReference>
<protein>
    <submittedName>
        <fullName evidence="9">Type II toxin-antitoxin system HicA family toxin</fullName>
    </submittedName>
</protein>
<evidence type="ECO:0000256" key="3">
    <source>
        <dbReference type="ARBA" id="ARBA00022722"/>
    </source>
</evidence>
<name>A0ABS0QM39_9STAP</name>
<keyword evidence="5" id="KW-0378">Hydrolase</keyword>
<keyword evidence="3" id="KW-0540">Nuclease</keyword>
<evidence type="ECO:0000256" key="2">
    <source>
        <dbReference type="ARBA" id="ARBA00022649"/>
    </source>
</evidence>
<evidence type="ECO:0000256" key="8">
    <source>
        <dbReference type="SAM" id="MobiDB-lite"/>
    </source>
</evidence>
<keyword evidence="2" id="KW-1277">Toxin-antitoxin system</keyword>
<evidence type="ECO:0000256" key="7">
    <source>
        <dbReference type="ARBA" id="ARBA00023016"/>
    </source>
</evidence>
<dbReference type="InterPro" id="IPR012933">
    <property type="entry name" value="HicA_mRNA_interferase"/>
</dbReference>
<reference evidence="9 10" key="1">
    <citation type="submission" date="2020-12" db="EMBL/GenBank/DDBJ databases">
        <title>Genomic analysis of Staphylococcus felis from a cat with skin infection.</title>
        <authorList>
            <person name="Aslantas O."/>
            <person name="Keskin O."/>
            <person name="Buyukaltay K."/>
            <person name="Gullu Yucetepe A."/>
        </authorList>
    </citation>
    <scope>NUCLEOTIDE SEQUENCE [LARGE SCALE GENOMIC DNA]</scope>
    <source>
        <strain evidence="9 10">HARRANVET</strain>
    </source>
</reference>
<evidence type="ECO:0000256" key="1">
    <source>
        <dbReference type="ARBA" id="ARBA00006620"/>
    </source>
</evidence>
<keyword evidence="4" id="KW-0255">Endonuclease</keyword>
<evidence type="ECO:0000256" key="6">
    <source>
        <dbReference type="ARBA" id="ARBA00022884"/>
    </source>
</evidence>
<keyword evidence="6" id="KW-0694">RNA-binding</keyword>